<sequence>MLPENYLEKVYAGFLGMNVGIRLGAPLEPGEWSYEKIKEIHGDIRGYVKDYHTFAADDDANGPVYFIRALIDDAKGRELTPEDVGRAWLNYSREGIGMFWWGGDQISTEHTAYLNLKKGIPAPKSGSAETNGLIMAEQIGGQIFIDTWGLLFPNNMEKAADYAEIAASVSHDKNGLYGARFMAACISKAFSAISVDEVVEAGLSVIPSDSTYHDVVQAVIDFYQEHPEEEDFRKCRQFLEDEWGYDKYTGVCHIIPNAGVCALALLYGKGNFARTVEIATMCSWDTDCNAGNVGTILGVMAGIDGIPVHYRAPINDAIVTSSVSGYLNVLDIPTFCKELAVLGYESNGEKAPDWLVEGVRLGEVYFDFTVPGATHGFKTSNSFKTLLRASDVGVDGVEGRRGSLSVLFDRMVEGDSSKVFYKPFYRREEFNDEKYKPTFAPTAYSGQKVSAKIFLDKWQGGADVYLTPYVRNSFTKEELKLDRVVLRQDEWLEVDFVIPETDGAMIDEVGFIVESPSPLNNRSFGKFYIGEFRIYGNAEYSIDFGKQAVEFKCVTPFAHHRGEWTLEDGVMKGVSDGEDTSSFTGNYYGRDLVLEAGLKPVSGQSHGVIFRAKGTERYYFVGFDGDGQVSLVKNDFGFKRLKSVPFEWKSGEKYDFQVALQGTSVQIEINGVPVLAYDGIENEYGMVGFGLLEKGETEFQRFYLKEMN</sequence>
<accession>A0ABN0VT46</accession>
<dbReference type="EMBL" id="BAAADJ010000004">
    <property type="protein sequence ID" value="GAA0316643.1"/>
    <property type="molecule type" value="Genomic_DNA"/>
</dbReference>
<dbReference type="RefSeq" id="WP_425541778.1">
    <property type="nucleotide sequence ID" value="NZ_BAAADJ010000004.1"/>
</dbReference>
<dbReference type="Gene3D" id="1.10.4080.10">
    <property type="entry name" value="ADP-ribosylation/Crystallin J1"/>
    <property type="match status" value="1"/>
</dbReference>
<dbReference type="Gene3D" id="2.60.120.560">
    <property type="entry name" value="Exo-inulinase, domain 1"/>
    <property type="match status" value="1"/>
</dbReference>
<dbReference type="SUPFAM" id="SSF101478">
    <property type="entry name" value="ADP-ribosylglycohydrolase"/>
    <property type="match status" value="1"/>
</dbReference>
<proteinExistence type="predicted"/>
<name>A0ABN0VT46_9BACI</name>
<dbReference type="InterPro" id="IPR005502">
    <property type="entry name" value="Ribosyl_crysJ1"/>
</dbReference>
<gene>
    <name evidence="1" type="ORF">GCM10008967_04050</name>
</gene>
<dbReference type="InterPro" id="IPR036705">
    <property type="entry name" value="Ribosyl_crysJ1_sf"/>
</dbReference>
<keyword evidence="2" id="KW-1185">Reference proteome</keyword>
<dbReference type="Pfam" id="PF03747">
    <property type="entry name" value="ADP_ribosyl_GH"/>
    <property type="match status" value="1"/>
</dbReference>
<organism evidence="1 2">
    <name type="scientific">Bacillus carboniphilus</name>
    <dbReference type="NCBI Taxonomy" id="86663"/>
    <lineage>
        <taxon>Bacteria</taxon>
        <taxon>Bacillati</taxon>
        <taxon>Bacillota</taxon>
        <taxon>Bacilli</taxon>
        <taxon>Bacillales</taxon>
        <taxon>Bacillaceae</taxon>
        <taxon>Bacillus</taxon>
    </lineage>
</organism>
<dbReference type="Proteomes" id="UP001500782">
    <property type="component" value="Unassembled WGS sequence"/>
</dbReference>
<reference evidence="1 2" key="1">
    <citation type="journal article" date="2019" name="Int. J. Syst. Evol. Microbiol.">
        <title>The Global Catalogue of Microorganisms (GCM) 10K type strain sequencing project: providing services to taxonomists for standard genome sequencing and annotation.</title>
        <authorList>
            <consortium name="The Broad Institute Genomics Platform"/>
            <consortium name="The Broad Institute Genome Sequencing Center for Infectious Disease"/>
            <person name="Wu L."/>
            <person name="Ma J."/>
        </authorList>
    </citation>
    <scope>NUCLEOTIDE SEQUENCE [LARGE SCALE GENOMIC DNA]</scope>
    <source>
        <strain evidence="1 2">JCM 9731</strain>
    </source>
</reference>
<evidence type="ECO:0000313" key="1">
    <source>
        <dbReference type="EMBL" id="GAA0316643.1"/>
    </source>
</evidence>
<evidence type="ECO:0000313" key="2">
    <source>
        <dbReference type="Proteomes" id="UP001500782"/>
    </source>
</evidence>
<protein>
    <submittedName>
        <fullName evidence="1">ADP-ribosylglycohydrolase family protein</fullName>
    </submittedName>
</protein>
<comment type="caution">
    <text evidence="1">The sequence shown here is derived from an EMBL/GenBank/DDBJ whole genome shotgun (WGS) entry which is preliminary data.</text>
</comment>